<dbReference type="Pfam" id="PF05598">
    <property type="entry name" value="DUF772"/>
    <property type="match status" value="1"/>
</dbReference>
<comment type="caution">
    <text evidence="4">The sequence shown here is derived from an EMBL/GenBank/DDBJ whole genome shotgun (WGS) entry which is preliminary data.</text>
</comment>
<evidence type="ECO:0000259" key="2">
    <source>
        <dbReference type="Pfam" id="PF05598"/>
    </source>
</evidence>
<accession>A0A4R3LJQ2</accession>
<evidence type="ECO:0000259" key="3">
    <source>
        <dbReference type="Pfam" id="PF13751"/>
    </source>
</evidence>
<reference evidence="4 5" key="1">
    <citation type="submission" date="2019-03" db="EMBL/GenBank/DDBJ databases">
        <title>Genomic Encyclopedia of Type Strains, Phase IV (KMG-IV): sequencing the most valuable type-strain genomes for metagenomic binning, comparative biology and taxonomic classification.</title>
        <authorList>
            <person name="Goeker M."/>
        </authorList>
    </citation>
    <scope>NUCLEOTIDE SEQUENCE [LARGE SCALE GENOMIC DNA]</scope>
    <source>
        <strain evidence="4 5">DSM 9035</strain>
    </source>
</reference>
<dbReference type="PANTHER" id="PTHR33408:SF2">
    <property type="entry name" value="TRANSPOSASE DDE DOMAIN-CONTAINING PROTEIN"/>
    <property type="match status" value="1"/>
</dbReference>
<feature type="domain" description="Transposase InsH N-terminal" evidence="2">
    <location>
        <begin position="22"/>
        <end position="112"/>
    </location>
</feature>
<organism evidence="4 5">
    <name type="scientific">Aquabacter spiritensis</name>
    <dbReference type="NCBI Taxonomy" id="933073"/>
    <lineage>
        <taxon>Bacteria</taxon>
        <taxon>Pseudomonadati</taxon>
        <taxon>Pseudomonadota</taxon>
        <taxon>Alphaproteobacteria</taxon>
        <taxon>Hyphomicrobiales</taxon>
        <taxon>Xanthobacteraceae</taxon>
        <taxon>Aquabacter</taxon>
    </lineage>
</organism>
<dbReference type="Pfam" id="PF13751">
    <property type="entry name" value="DDE_Tnp_1_6"/>
    <property type="match status" value="1"/>
</dbReference>
<gene>
    <name evidence="4" type="ORF">EDC64_1275</name>
</gene>
<dbReference type="NCBIfam" id="NF033551">
    <property type="entry name" value="transpos_IS1182"/>
    <property type="match status" value="1"/>
</dbReference>
<dbReference type="RefSeq" id="WP_207916172.1">
    <property type="nucleotide sequence ID" value="NZ_SMAI01000027.1"/>
</dbReference>
<feature type="domain" description="Transposase DDE" evidence="3">
    <location>
        <begin position="380"/>
        <end position="446"/>
    </location>
</feature>
<dbReference type="InterPro" id="IPR025668">
    <property type="entry name" value="Tnp_DDE_dom"/>
</dbReference>
<evidence type="ECO:0000313" key="4">
    <source>
        <dbReference type="EMBL" id="TCT00433.1"/>
    </source>
</evidence>
<evidence type="ECO:0000313" key="5">
    <source>
        <dbReference type="Proteomes" id="UP000294664"/>
    </source>
</evidence>
<dbReference type="InterPro" id="IPR008490">
    <property type="entry name" value="Transposase_InsH_N"/>
</dbReference>
<feature type="region of interest" description="Disordered" evidence="1">
    <location>
        <begin position="215"/>
        <end position="252"/>
    </location>
</feature>
<dbReference type="PANTHER" id="PTHR33408">
    <property type="entry name" value="TRANSPOSASE"/>
    <property type="match status" value="1"/>
</dbReference>
<evidence type="ECO:0000256" key="1">
    <source>
        <dbReference type="SAM" id="MobiDB-lite"/>
    </source>
</evidence>
<dbReference type="InterPro" id="IPR047629">
    <property type="entry name" value="IS1182_transpos"/>
</dbReference>
<proteinExistence type="predicted"/>
<protein>
    <submittedName>
        <fullName evidence="4">Transposase</fullName>
    </submittedName>
</protein>
<name>A0A4R3LJQ2_9HYPH</name>
<keyword evidence="5" id="KW-1185">Reference proteome</keyword>
<sequence>MANFYREPDRRQRFLLPVDMADWVPDTDLVHLLLDAVGLMDLSAFEAHYRKRGCGAPPFAPRMMVGLLVYAYANGQRSSRKIERLCERDAGFRMIVGAEVPDHSVIARFRKRHRGDLEVLFVEILKLCHAAGLVRLGVVALDGTKVKANASLVANRTSKSLEAEVAAMLAAAEAIDAAEDEMFGEARGDELPADLREPSGRLSRLRSCHERLLRAADGQRAEQQEKIDARAAGEKASGRRKRGRKPKAAEGVVNEEAKANVTDPDSRIMKSRKGYLQGYNAQAMVTADQIILAPDVTNQANDVRQLAPMIARTLAMMEAVTGDEVALGVGLFDAGYWSDENAAAQTAECEYLIATTKDWKRRKAMRDAPPPRGRCPADMSARDRMERKLLTKRGRALYRLRGQTVEPVFGQMKETQGADRFMMRGEQETKGEWSLHCSAHNIKKLHSPKIRDRILDRAGALG</sequence>
<feature type="compositionally biased region" description="Basic and acidic residues" evidence="1">
    <location>
        <begin position="215"/>
        <end position="237"/>
    </location>
</feature>
<dbReference type="AlphaFoldDB" id="A0A4R3LJQ2"/>
<dbReference type="EMBL" id="SMAI01000027">
    <property type="protein sequence ID" value="TCT00433.1"/>
    <property type="molecule type" value="Genomic_DNA"/>
</dbReference>
<dbReference type="Proteomes" id="UP000294664">
    <property type="component" value="Unassembled WGS sequence"/>
</dbReference>